<dbReference type="InterPro" id="IPR050922">
    <property type="entry name" value="LytR/CpsA/Psr_CW_biosynth"/>
</dbReference>
<protein>
    <submittedName>
        <fullName evidence="3">LytR family transcriptional regulator</fullName>
    </submittedName>
</protein>
<dbReference type="PANTHER" id="PTHR33392:SF6">
    <property type="entry name" value="POLYISOPRENYL-TEICHOIC ACID--PEPTIDOGLYCAN TEICHOIC ACID TRANSFERASE TAGU"/>
    <property type="match status" value="1"/>
</dbReference>
<evidence type="ECO:0000256" key="1">
    <source>
        <dbReference type="ARBA" id="ARBA00006068"/>
    </source>
</evidence>
<keyword evidence="4" id="KW-1185">Reference proteome</keyword>
<dbReference type="NCBIfam" id="TIGR00350">
    <property type="entry name" value="lytR_cpsA_psr"/>
    <property type="match status" value="1"/>
</dbReference>
<gene>
    <name evidence="3" type="ORF">T23_04200</name>
</gene>
<dbReference type="Pfam" id="PF03816">
    <property type="entry name" value="LytR_cpsA_psr"/>
    <property type="match status" value="1"/>
</dbReference>
<feature type="domain" description="Cell envelope-related transcriptional attenuator" evidence="2">
    <location>
        <begin position="98"/>
        <end position="256"/>
    </location>
</feature>
<dbReference type="InterPro" id="IPR004474">
    <property type="entry name" value="LytR_CpsA_psr"/>
</dbReference>
<proteinExistence type="inferred from homology"/>
<dbReference type="EMBL" id="AP028127">
    <property type="protein sequence ID" value="BEH90318.1"/>
    <property type="molecule type" value="Genomic_DNA"/>
</dbReference>
<name>A0ABM8IKY0_9FIRM</name>
<accession>A0ABM8IKY0</accession>
<sequence length="364" mass="41365">MKIMSKERVEMQQEEKQPKKRKKKYGCLKGFLVLILFLLIIGGVVYGAAHKMLSNVEREELTDLDVSQEILDLKKGMGVTNIALFGVDSREDEYSNTRSDAMMVFSFNNKTNQAYLTSVVRDTFAYIDEKHGFEKINHAYAYGGPSLAVSAINQNFDLDIQKYVTVNFNAVERIINKLGGVEVDVQDYELQELNRVIAEMNVEVSGEEAALIDDIGLQTLNGRQAVAYMRIRKVGNGDYERMERQRRVIALVVQKAVSYNKVKLMGLMKEFLPYIQTNLTTNEIIALGTQLLLSGEREIEQLQIPSTDLSYGSILSDGLYYLVPMTLEKNVVEWHDKVYATDEYSPTSGLLEINRKIINYTGIY</sequence>
<organism evidence="3 4">
    <name type="scientific">Turicibacter faecis</name>
    <dbReference type="NCBI Taxonomy" id="2963365"/>
    <lineage>
        <taxon>Bacteria</taxon>
        <taxon>Bacillati</taxon>
        <taxon>Bacillota</taxon>
        <taxon>Erysipelotrichia</taxon>
        <taxon>Erysipelotrichales</taxon>
        <taxon>Turicibacteraceae</taxon>
        <taxon>Turicibacter</taxon>
    </lineage>
</organism>
<evidence type="ECO:0000313" key="3">
    <source>
        <dbReference type="EMBL" id="BEH90318.1"/>
    </source>
</evidence>
<dbReference type="Proteomes" id="UP001432099">
    <property type="component" value="Chromosome"/>
</dbReference>
<dbReference type="Gene3D" id="3.40.630.190">
    <property type="entry name" value="LCP protein"/>
    <property type="match status" value="1"/>
</dbReference>
<reference evidence="3" key="1">
    <citation type="journal article" date="2024" name="Int. J. Syst. Evol. Microbiol.">
        <title>Turicibacter faecis sp. nov., isolated from faeces of heart failure mouse model.</title>
        <authorList>
            <person name="Imamura Y."/>
            <person name="Motooka D."/>
            <person name="Nakajima Y."/>
            <person name="Ito S."/>
            <person name="Kitakaze M."/>
            <person name="Iida T."/>
            <person name="Nakamura S."/>
        </authorList>
    </citation>
    <scope>NUCLEOTIDE SEQUENCE</scope>
    <source>
        <strain evidence="3">TC023</strain>
    </source>
</reference>
<evidence type="ECO:0000313" key="4">
    <source>
        <dbReference type="Proteomes" id="UP001432099"/>
    </source>
</evidence>
<dbReference type="PANTHER" id="PTHR33392">
    <property type="entry name" value="POLYISOPRENYL-TEICHOIC ACID--PEPTIDOGLYCAN TEICHOIC ACID TRANSFERASE TAGU"/>
    <property type="match status" value="1"/>
</dbReference>
<evidence type="ECO:0000259" key="2">
    <source>
        <dbReference type="Pfam" id="PF03816"/>
    </source>
</evidence>
<comment type="similarity">
    <text evidence="1">Belongs to the LytR/CpsA/Psr (LCP) family.</text>
</comment>